<feature type="binding site" evidence="4">
    <location>
        <position position="2"/>
    </location>
    <ligand>
        <name>Ni(2+)</name>
        <dbReference type="ChEBI" id="CHEBI:49786"/>
    </ligand>
</feature>
<name>A0ABX6V4E8_9GAMM</name>
<keyword evidence="1 4" id="KW-0533">Nickel</keyword>
<evidence type="ECO:0000313" key="6">
    <source>
        <dbReference type="EMBL" id="QPG57525.1"/>
    </source>
</evidence>
<sequence length="137" mass="15440">MHEYSIVLALIEQCEKHAAEHQANSVKRVSIKVGVLSGVEPELLKSAFDTFKLDGICKEAELEMHVQPLVLHCRDCDIQQEITEYNILCPDCRGNNTKVLDGEDMYLMQLEVGPKDENEKVAVKDEDEPVNSAEELI</sequence>
<comment type="similarity">
    <text evidence="4">Belongs to the HypA/HybF family.</text>
</comment>
<dbReference type="HAMAP" id="MF_00213">
    <property type="entry name" value="HypA_HybF"/>
    <property type="match status" value="1"/>
</dbReference>
<organism evidence="6 7">
    <name type="scientific">Shewanella eurypsychrophilus</name>
    <dbReference type="NCBI Taxonomy" id="2593656"/>
    <lineage>
        <taxon>Bacteria</taxon>
        <taxon>Pseudomonadati</taxon>
        <taxon>Pseudomonadota</taxon>
        <taxon>Gammaproteobacteria</taxon>
        <taxon>Alteromonadales</taxon>
        <taxon>Shewanellaceae</taxon>
        <taxon>Shewanella</taxon>
    </lineage>
</organism>
<evidence type="ECO:0000256" key="1">
    <source>
        <dbReference type="ARBA" id="ARBA00022596"/>
    </source>
</evidence>
<dbReference type="PIRSF" id="PIRSF004761">
    <property type="entry name" value="Hydrgn_mat_HypA"/>
    <property type="match status" value="1"/>
</dbReference>
<keyword evidence="2 4" id="KW-0479">Metal-binding</keyword>
<dbReference type="NCBIfam" id="NF001839">
    <property type="entry name" value="PRK00564.1"/>
    <property type="match status" value="1"/>
</dbReference>
<keyword evidence="7" id="KW-1185">Reference proteome</keyword>
<dbReference type="Proteomes" id="UP000316416">
    <property type="component" value="Chromosome"/>
</dbReference>
<dbReference type="PANTHER" id="PTHR34535:SF3">
    <property type="entry name" value="HYDROGENASE MATURATION FACTOR HYPA"/>
    <property type="match status" value="1"/>
</dbReference>
<evidence type="ECO:0000256" key="2">
    <source>
        <dbReference type="ARBA" id="ARBA00022723"/>
    </source>
</evidence>
<dbReference type="Gene3D" id="3.30.2320.80">
    <property type="match status" value="1"/>
</dbReference>
<comment type="function">
    <text evidence="4">Involved in the maturation of [NiFe] hydrogenases. Required for nickel insertion into the metal center of the hydrogenase.</text>
</comment>
<feature type="binding site" evidence="4">
    <location>
        <position position="89"/>
    </location>
    <ligand>
        <name>Zn(2+)</name>
        <dbReference type="ChEBI" id="CHEBI:29105"/>
    </ligand>
</feature>
<evidence type="ECO:0000313" key="7">
    <source>
        <dbReference type="Proteomes" id="UP000316416"/>
    </source>
</evidence>
<proteinExistence type="inferred from homology"/>
<feature type="region of interest" description="Disordered" evidence="5">
    <location>
        <begin position="117"/>
        <end position="137"/>
    </location>
</feature>
<protein>
    <recommendedName>
        <fullName evidence="4">Hydrogenase maturation factor HypA</fullName>
    </recommendedName>
</protein>
<dbReference type="NCBIfam" id="TIGR00100">
    <property type="entry name" value="hypA"/>
    <property type="match status" value="1"/>
</dbReference>
<evidence type="ECO:0000256" key="4">
    <source>
        <dbReference type="HAMAP-Rule" id="MF_00213"/>
    </source>
</evidence>
<dbReference type="PANTHER" id="PTHR34535">
    <property type="entry name" value="HYDROGENASE MATURATION FACTOR HYPA"/>
    <property type="match status" value="1"/>
</dbReference>
<gene>
    <name evidence="4 6" type="primary">hypA</name>
    <name evidence="6" type="ORF">FM038_008770</name>
</gene>
<evidence type="ECO:0000256" key="5">
    <source>
        <dbReference type="SAM" id="MobiDB-lite"/>
    </source>
</evidence>
<dbReference type="EMBL" id="CP045503">
    <property type="protein sequence ID" value="QPG57525.1"/>
    <property type="molecule type" value="Genomic_DNA"/>
</dbReference>
<evidence type="ECO:0000256" key="3">
    <source>
        <dbReference type="ARBA" id="ARBA00022833"/>
    </source>
</evidence>
<dbReference type="InterPro" id="IPR000688">
    <property type="entry name" value="HypA/HybF"/>
</dbReference>
<accession>A0ABX6V4E8</accession>
<feature type="binding site" evidence="4">
    <location>
        <position position="76"/>
    </location>
    <ligand>
        <name>Zn(2+)</name>
        <dbReference type="ChEBI" id="CHEBI:29105"/>
    </ligand>
</feature>
<keyword evidence="3 4" id="KW-0862">Zinc</keyword>
<reference evidence="6" key="1">
    <citation type="submission" date="2021-07" db="EMBL/GenBank/DDBJ databases">
        <title>Shewanella sp. YLB-07 whole genome sequence.</title>
        <authorList>
            <person name="Yu L."/>
        </authorList>
    </citation>
    <scope>NUCLEOTIDE SEQUENCE</scope>
    <source>
        <strain evidence="6">YLB-08</strain>
    </source>
</reference>
<dbReference type="Pfam" id="PF01155">
    <property type="entry name" value="HypA"/>
    <property type="match status" value="1"/>
</dbReference>
<feature type="binding site" evidence="4">
    <location>
        <position position="73"/>
    </location>
    <ligand>
        <name>Zn(2+)</name>
        <dbReference type="ChEBI" id="CHEBI:29105"/>
    </ligand>
</feature>
<feature type="binding site" evidence="4">
    <location>
        <position position="92"/>
    </location>
    <ligand>
        <name>Zn(2+)</name>
        <dbReference type="ChEBI" id="CHEBI:29105"/>
    </ligand>
</feature>